<keyword evidence="3" id="KW-1185">Reference proteome</keyword>
<gene>
    <name evidence="2" type="ORF">POL25_03645</name>
</gene>
<protein>
    <submittedName>
        <fullName evidence="2">Ribulose phosphate epimerase</fullName>
    </submittedName>
</protein>
<feature type="region of interest" description="Disordered" evidence="1">
    <location>
        <begin position="1"/>
        <end position="91"/>
    </location>
</feature>
<accession>A0ABT5DQT1</accession>
<name>A0ABT5DQT1_9BACT</name>
<reference evidence="2 3" key="1">
    <citation type="submission" date="2022-11" db="EMBL/GenBank/DDBJ databases">
        <title>Minimal conservation of predation-associated metabolite biosynthetic gene clusters underscores biosynthetic potential of Myxococcota including descriptions for ten novel species: Archangium lansinium sp. nov., Myxococcus landrumus sp. nov., Nannocystis bai.</title>
        <authorList>
            <person name="Ahearne A."/>
            <person name="Stevens C."/>
            <person name="Dowd S."/>
        </authorList>
    </citation>
    <scope>NUCLEOTIDE SEQUENCE [LARGE SCALE GENOMIC DNA]</scope>
    <source>
        <strain evidence="2 3">BB15-2</strain>
    </source>
</reference>
<evidence type="ECO:0000313" key="3">
    <source>
        <dbReference type="Proteomes" id="UP001221686"/>
    </source>
</evidence>
<proteinExistence type="predicted"/>
<evidence type="ECO:0000256" key="1">
    <source>
        <dbReference type="SAM" id="MobiDB-lite"/>
    </source>
</evidence>
<organism evidence="2 3">
    <name type="scientific">Nannocystis bainbridge</name>
    <dbReference type="NCBI Taxonomy" id="2995303"/>
    <lineage>
        <taxon>Bacteria</taxon>
        <taxon>Pseudomonadati</taxon>
        <taxon>Myxococcota</taxon>
        <taxon>Polyangia</taxon>
        <taxon>Nannocystales</taxon>
        <taxon>Nannocystaceae</taxon>
        <taxon>Nannocystis</taxon>
    </lineage>
</organism>
<sequence length="308" mass="31358">MSVLLSACGDDGGKGNATNTPTTNNNNTTDDETSSGGSEGNTSTGGPGGTTTNPTSTTTPGDPTETTEGESTTDGSFITPPDGGGGAKECDQWTQDCPEGQKCMPYSGDGDNAWESLKCTPVMENAGQVGDPCTVEGSGVSGIDNCDKGNMCWDVTEGVGTCVALCVGSPDAPDCAQPMTSCLISNDGVLTLCLPSCDPLLQDCPGNNLCIPNPQNPDAFLCVLDASGEEGQEFDACEYINACDKGFTCANPEIAAECDPMAIGCCIAFCDMTEAGVCTGQNAECLAWYEMGQAPPGFENVGVCGIPQ</sequence>
<dbReference type="Proteomes" id="UP001221686">
    <property type="component" value="Unassembled WGS sequence"/>
</dbReference>
<dbReference type="EMBL" id="JAQNDL010000001">
    <property type="protein sequence ID" value="MDC0715973.1"/>
    <property type="molecule type" value="Genomic_DNA"/>
</dbReference>
<feature type="compositionally biased region" description="Low complexity" evidence="1">
    <location>
        <begin position="16"/>
        <end position="36"/>
    </location>
</feature>
<evidence type="ECO:0000313" key="2">
    <source>
        <dbReference type="EMBL" id="MDC0715973.1"/>
    </source>
</evidence>
<feature type="compositionally biased region" description="Gly residues" evidence="1">
    <location>
        <begin position="37"/>
        <end position="49"/>
    </location>
</feature>
<comment type="caution">
    <text evidence="2">The sequence shown here is derived from an EMBL/GenBank/DDBJ whole genome shotgun (WGS) entry which is preliminary data.</text>
</comment>
<dbReference type="RefSeq" id="WP_272084409.1">
    <property type="nucleotide sequence ID" value="NZ_JAQNDL010000001.1"/>
</dbReference>
<feature type="compositionally biased region" description="Low complexity" evidence="1">
    <location>
        <begin position="50"/>
        <end position="76"/>
    </location>
</feature>